<accession>A0A0G0KB85</accession>
<dbReference type="EMBL" id="LBTJ01000024">
    <property type="protein sequence ID" value="KKQ37851.1"/>
    <property type="molecule type" value="Genomic_DNA"/>
</dbReference>
<feature type="transmembrane region" description="Helical" evidence="1">
    <location>
        <begin position="7"/>
        <end position="29"/>
    </location>
</feature>
<dbReference type="STRING" id="1618481.US54_C0024G0018"/>
<sequence>MIKKRITLIMVTSLLVIIIIGIVWIYYYIQPPRVTLKGYIDSVGRRAYQQIITAYIGSDSYPNFYFFVGNKNDPLKLDSQNNIALVEKENSFLADVYDQELTITGTRKMGKICYYMGKPLKVDSGTIQKCHNMPILIIEDILTKEGFSLVYSNDSEVIGYKPKEILQHPLVCANQYYFDTDKYGQIVVCYIESVGCNKVSMSGKWNKVNIPCPDSSGIGKCPYSGYYLVAEKISCVE</sequence>
<proteinExistence type="predicted"/>
<keyword evidence="1" id="KW-1133">Transmembrane helix</keyword>
<organism evidence="2 3">
    <name type="scientific">Candidatus Roizmanbacteria bacterium GW2011_GWA2_37_7</name>
    <dbReference type="NCBI Taxonomy" id="1618481"/>
    <lineage>
        <taxon>Bacteria</taxon>
        <taxon>Candidatus Roizmaniibacteriota</taxon>
    </lineage>
</organism>
<dbReference type="Proteomes" id="UP000034471">
    <property type="component" value="Unassembled WGS sequence"/>
</dbReference>
<evidence type="ECO:0000313" key="2">
    <source>
        <dbReference type="EMBL" id="KKQ37851.1"/>
    </source>
</evidence>
<gene>
    <name evidence="2" type="ORF">US54_C0024G0018</name>
</gene>
<evidence type="ECO:0000256" key="1">
    <source>
        <dbReference type="SAM" id="Phobius"/>
    </source>
</evidence>
<keyword evidence="1" id="KW-0472">Membrane</keyword>
<dbReference type="AlphaFoldDB" id="A0A0G0KB85"/>
<name>A0A0G0KB85_9BACT</name>
<keyword evidence="1" id="KW-0812">Transmembrane</keyword>
<evidence type="ECO:0000313" key="3">
    <source>
        <dbReference type="Proteomes" id="UP000034471"/>
    </source>
</evidence>
<reference evidence="2 3" key="1">
    <citation type="journal article" date="2015" name="Nature">
        <title>rRNA introns, odd ribosomes, and small enigmatic genomes across a large radiation of phyla.</title>
        <authorList>
            <person name="Brown C.T."/>
            <person name="Hug L.A."/>
            <person name="Thomas B.C."/>
            <person name="Sharon I."/>
            <person name="Castelle C.J."/>
            <person name="Singh A."/>
            <person name="Wilkins M.J."/>
            <person name="Williams K.H."/>
            <person name="Banfield J.F."/>
        </authorList>
    </citation>
    <scope>NUCLEOTIDE SEQUENCE [LARGE SCALE GENOMIC DNA]</scope>
</reference>
<comment type="caution">
    <text evidence="2">The sequence shown here is derived from an EMBL/GenBank/DDBJ whole genome shotgun (WGS) entry which is preliminary data.</text>
</comment>
<protein>
    <submittedName>
        <fullName evidence="2">Uncharacterized protein</fullName>
    </submittedName>
</protein>